<keyword evidence="12" id="KW-1185">Reference proteome</keyword>
<feature type="compositionally biased region" description="Basic and acidic residues" evidence="9">
    <location>
        <begin position="1"/>
        <end position="13"/>
    </location>
</feature>
<comment type="subunit">
    <text evidence="2 7">Part of the 50S ribosomal subunit.</text>
</comment>
<dbReference type="InterPro" id="IPR021131">
    <property type="entry name" value="Ribosomal_uL15/eL18"/>
</dbReference>
<sequence>MKLHELKASEGSRGKRNRVGRGMSSGNGKTSGRGHKGQNARSGGGTRPGFEGGQMPLFQRLPKRGFTNIHRKEFAIVNLDALNRFEDGTEITPELLLEEGVVSKLKAGIKVLGKGTVEKKLTVKAHKFSASAIEAIEAAGGQTEVI</sequence>
<evidence type="ECO:0000256" key="9">
    <source>
        <dbReference type="SAM" id="MobiDB-lite"/>
    </source>
</evidence>
<dbReference type="Gene3D" id="3.100.10.10">
    <property type="match status" value="1"/>
</dbReference>
<evidence type="ECO:0000256" key="2">
    <source>
        <dbReference type="ARBA" id="ARBA00011838"/>
    </source>
</evidence>
<protein>
    <recommendedName>
        <fullName evidence="7">Large ribosomal subunit protein uL15</fullName>
    </recommendedName>
</protein>
<evidence type="ECO:0000256" key="4">
    <source>
        <dbReference type="ARBA" id="ARBA00022884"/>
    </source>
</evidence>
<feature type="region of interest" description="Disordered" evidence="9">
    <location>
        <begin position="1"/>
        <end position="57"/>
    </location>
</feature>
<evidence type="ECO:0000256" key="6">
    <source>
        <dbReference type="ARBA" id="ARBA00023274"/>
    </source>
</evidence>
<dbReference type="InterPro" id="IPR030878">
    <property type="entry name" value="Ribosomal_uL15"/>
</dbReference>
<dbReference type="Pfam" id="PF00828">
    <property type="entry name" value="Ribosomal_L27A"/>
    <property type="match status" value="1"/>
</dbReference>
<dbReference type="RefSeq" id="WP_095657234.1">
    <property type="nucleotide sequence ID" value="NZ_NPOA01000017.1"/>
</dbReference>
<dbReference type="Proteomes" id="UP000218887">
    <property type="component" value="Unassembled WGS sequence"/>
</dbReference>
<feature type="compositionally biased region" description="Gly residues" evidence="9">
    <location>
        <begin position="42"/>
        <end position="52"/>
    </location>
</feature>
<name>A0A2A2I9Z6_9BACI</name>
<comment type="similarity">
    <text evidence="1 7 8">Belongs to the universal ribosomal protein uL15 family.</text>
</comment>
<evidence type="ECO:0000313" key="12">
    <source>
        <dbReference type="Proteomes" id="UP000218887"/>
    </source>
</evidence>
<dbReference type="AlphaFoldDB" id="A0A2A2I9Z6"/>
<dbReference type="PROSITE" id="PS00475">
    <property type="entry name" value="RIBOSOMAL_L15"/>
    <property type="match status" value="1"/>
</dbReference>
<gene>
    <name evidence="7" type="primary">rplO</name>
    <name evidence="11" type="ORF">CIL05_19570</name>
</gene>
<dbReference type="InterPro" id="IPR036227">
    <property type="entry name" value="Ribosomal_uL15/eL18_sf"/>
</dbReference>
<evidence type="ECO:0000313" key="11">
    <source>
        <dbReference type="EMBL" id="PAV27883.1"/>
    </source>
</evidence>
<dbReference type="GO" id="GO:0003735">
    <property type="term" value="F:structural constituent of ribosome"/>
    <property type="evidence" value="ECO:0007669"/>
    <property type="project" value="InterPro"/>
</dbReference>
<evidence type="ECO:0000256" key="7">
    <source>
        <dbReference type="HAMAP-Rule" id="MF_01341"/>
    </source>
</evidence>
<reference evidence="11 12" key="1">
    <citation type="submission" date="2017-08" db="EMBL/GenBank/DDBJ databases">
        <title>Virgibacillus indicus sp. nov. and Virgibacillus profoundi sp. nov, two moderately halophilic bacteria isolated from marine sediment by using the Microfluidic Streak Plate.</title>
        <authorList>
            <person name="Xu B."/>
            <person name="Hu B."/>
            <person name="Wang J."/>
            <person name="Zhu Y."/>
            <person name="Huang L."/>
            <person name="Du W."/>
            <person name="Huang Y."/>
        </authorList>
    </citation>
    <scope>NUCLEOTIDE SEQUENCE [LARGE SCALE GENOMIC DNA]</scope>
    <source>
        <strain evidence="11 12">IO3-P3-H5</strain>
    </source>
</reference>
<keyword evidence="5 7" id="KW-0689">Ribosomal protein</keyword>
<dbReference type="GO" id="GO:0019843">
    <property type="term" value="F:rRNA binding"/>
    <property type="evidence" value="ECO:0007669"/>
    <property type="project" value="UniProtKB-UniRule"/>
</dbReference>
<dbReference type="GO" id="GO:0022625">
    <property type="term" value="C:cytosolic large ribosomal subunit"/>
    <property type="evidence" value="ECO:0007669"/>
    <property type="project" value="TreeGrafter"/>
</dbReference>
<evidence type="ECO:0000259" key="10">
    <source>
        <dbReference type="Pfam" id="PF00828"/>
    </source>
</evidence>
<dbReference type="GO" id="GO:0006412">
    <property type="term" value="P:translation"/>
    <property type="evidence" value="ECO:0007669"/>
    <property type="project" value="UniProtKB-UniRule"/>
</dbReference>
<dbReference type="PANTHER" id="PTHR12934:SF11">
    <property type="entry name" value="LARGE RIBOSOMAL SUBUNIT PROTEIN UL15M"/>
    <property type="match status" value="1"/>
</dbReference>
<evidence type="ECO:0000256" key="1">
    <source>
        <dbReference type="ARBA" id="ARBA00007320"/>
    </source>
</evidence>
<keyword evidence="6 7" id="KW-0687">Ribonucleoprotein</keyword>
<comment type="caution">
    <text evidence="11">The sequence shown here is derived from an EMBL/GenBank/DDBJ whole genome shotgun (WGS) entry which is preliminary data.</text>
</comment>
<dbReference type="HAMAP" id="MF_01341">
    <property type="entry name" value="Ribosomal_uL15"/>
    <property type="match status" value="1"/>
</dbReference>
<keyword evidence="3 7" id="KW-0699">rRNA-binding</keyword>
<evidence type="ECO:0000256" key="3">
    <source>
        <dbReference type="ARBA" id="ARBA00022730"/>
    </source>
</evidence>
<evidence type="ECO:0000256" key="8">
    <source>
        <dbReference type="RuleBase" id="RU003888"/>
    </source>
</evidence>
<dbReference type="SUPFAM" id="SSF52080">
    <property type="entry name" value="Ribosomal proteins L15p and L18e"/>
    <property type="match status" value="1"/>
</dbReference>
<accession>A0A2A2I9Z6</accession>
<dbReference type="OrthoDB" id="9810293at2"/>
<dbReference type="NCBIfam" id="TIGR01071">
    <property type="entry name" value="rplO_bact"/>
    <property type="match status" value="1"/>
</dbReference>
<dbReference type="InterPro" id="IPR005749">
    <property type="entry name" value="Ribosomal_uL15_bac-type"/>
</dbReference>
<comment type="function">
    <text evidence="7">Binds to the 23S rRNA.</text>
</comment>
<proteinExistence type="inferred from homology"/>
<dbReference type="EMBL" id="NPOA01000017">
    <property type="protein sequence ID" value="PAV27883.1"/>
    <property type="molecule type" value="Genomic_DNA"/>
</dbReference>
<dbReference type="FunFam" id="3.100.10.10:FF:000004">
    <property type="entry name" value="50S ribosomal protein L15"/>
    <property type="match status" value="1"/>
</dbReference>
<dbReference type="PANTHER" id="PTHR12934">
    <property type="entry name" value="50S RIBOSOMAL PROTEIN L15"/>
    <property type="match status" value="1"/>
</dbReference>
<feature type="domain" description="Large ribosomal subunit protein uL15/eL18" evidence="10">
    <location>
        <begin position="76"/>
        <end position="143"/>
    </location>
</feature>
<keyword evidence="4 7" id="KW-0694">RNA-binding</keyword>
<evidence type="ECO:0000256" key="5">
    <source>
        <dbReference type="ARBA" id="ARBA00022980"/>
    </source>
</evidence>
<dbReference type="InterPro" id="IPR001196">
    <property type="entry name" value="Ribosomal_uL15_CS"/>
</dbReference>
<organism evidence="11 12">
    <name type="scientific">Virgibacillus profundi</name>
    <dbReference type="NCBI Taxonomy" id="2024555"/>
    <lineage>
        <taxon>Bacteria</taxon>
        <taxon>Bacillati</taxon>
        <taxon>Bacillota</taxon>
        <taxon>Bacilli</taxon>
        <taxon>Bacillales</taxon>
        <taxon>Bacillaceae</taxon>
        <taxon>Virgibacillus</taxon>
    </lineage>
</organism>